<dbReference type="AlphaFoldDB" id="A0A7N8XKK0"/>
<dbReference type="GO" id="GO:0008270">
    <property type="term" value="F:zinc ion binding"/>
    <property type="evidence" value="ECO:0007669"/>
    <property type="project" value="UniProtKB-KW"/>
</dbReference>
<keyword evidence="13" id="KW-0805">Transcription regulation</keyword>
<keyword evidence="12" id="KW-0408">Iron</keyword>
<feature type="domain" description="JmjN" evidence="18">
    <location>
        <begin position="14"/>
        <end position="56"/>
    </location>
</feature>
<dbReference type="Proteomes" id="UP000261640">
    <property type="component" value="Unplaced"/>
</dbReference>
<keyword evidence="15" id="KW-0539">Nucleus</keyword>
<name>A0A7N8XKK0_9TELE</name>
<keyword evidence="7" id="KW-0863">Zinc-finger</keyword>
<dbReference type="EC" id="1.14.11.66" evidence="4"/>
<evidence type="ECO:0000256" key="16">
    <source>
        <dbReference type="ARBA" id="ARBA00049349"/>
    </source>
</evidence>
<evidence type="ECO:0000256" key="4">
    <source>
        <dbReference type="ARBA" id="ARBA00012900"/>
    </source>
</evidence>
<dbReference type="InterPro" id="IPR047481">
    <property type="entry name" value="Tudor_KDM4A_rpt2"/>
</dbReference>
<dbReference type="PANTHER" id="PTHR10694:SF51">
    <property type="entry name" value="[HISTONE H3]-TRIMETHYL-L-LYSINE(9) DEMETHYLASE"/>
    <property type="match status" value="1"/>
</dbReference>
<dbReference type="InterPro" id="IPR047479">
    <property type="entry name" value="Tudor_KDM4A_rpt1"/>
</dbReference>
<dbReference type="Gene3D" id="2.30.30.140">
    <property type="match status" value="1"/>
</dbReference>
<dbReference type="GO" id="GO:0051864">
    <property type="term" value="F:histone H3K36 demethylase activity"/>
    <property type="evidence" value="ECO:0007669"/>
    <property type="project" value="TreeGrafter"/>
</dbReference>
<dbReference type="Gene3D" id="2.60.120.650">
    <property type="entry name" value="Cupin"/>
    <property type="match status" value="1"/>
</dbReference>
<dbReference type="PROSITE" id="PS51805">
    <property type="entry name" value="EPHD"/>
    <property type="match status" value="1"/>
</dbReference>
<dbReference type="GO" id="GO:0000785">
    <property type="term" value="C:chromatin"/>
    <property type="evidence" value="ECO:0007669"/>
    <property type="project" value="TreeGrafter"/>
</dbReference>
<keyword evidence="5" id="KW-0479">Metal-binding</keyword>
<evidence type="ECO:0000256" key="13">
    <source>
        <dbReference type="ARBA" id="ARBA00023015"/>
    </source>
</evidence>
<evidence type="ECO:0000256" key="5">
    <source>
        <dbReference type="ARBA" id="ARBA00022723"/>
    </source>
</evidence>
<evidence type="ECO:0000259" key="19">
    <source>
        <dbReference type="PROSITE" id="PS51184"/>
    </source>
</evidence>
<dbReference type="Ensembl" id="ENSMAMT00000065238.1">
    <property type="protein sequence ID" value="ENSMAMP00000053806.1"/>
    <property type="gene ID" value="ENSMAMG00000022165.2"/>
</dbReference>
<evidence type="ECO:0000256" key="11">
    <source>
        <dbReference type="ARBA" id="ARBA00023002"/>
    </source>
</evidence>
<sequence>MTTDMPAQGVASRIMTFTPSKEDFKDFSRYIAYMESQGAHKAGMAKVIPPKGWKPRHTYDDIDDLVIPAPIQQVVTGQSGLFTQYNIQKKPMTVHEFRKTSSMDKFCNPRYADFDELERKFWKNLTFNPPLYGADVSGTLYDPNVTEWNIGHLSTILDTVEDEGAIKIKGVNTPYLYFGMWKSAFAWHTEDMDLYSINYLHFGEPKSWYVVPPEHGKRLERLAKGFFPGNAQSCEAFLRHKMTLISPSILKKYGIPFEKVTQEAGQFIVTFPFGYHAGFNHGFNCAESTNFATQRWIDYGKQATLCSCRQDMVKISMDVFVRKFQPDRYMLWKAGKDNTTIDHSKPTPEAAEFLKEDKTEPSKENPKEAESKERTIPVQEDIRSGVISPSPQSKSQSKASTKKISNRRSGSEESQLGSSCSPAHKLFQRTLSPADVLHVHSYAKGDYGEGEPLPKEEKGEVSDETYSRHLGKAVSGHTVYCFIVLSPVLLLCIVPQGLLCVLAPVELPPGEEGGLEGESWAKPLAHLWQSRPPNLKKEREYNQRIGSKPPYCCICMLFHTYHFMFLYQTECANSIDSPVMVTDGWMRTKPLIPEMCFTTTTDEDSECEKQSITPHLEEDGTSLLISCVQCSVRVHTSQYTNTLLCKFVWTNCCLCSLRGGALQKANNNKWVHVLCAVAVLEARFVNITERSPVDLSGIPLQRFKLKCYYCKKRMKKASGCCVQCSHGRCPTAYHPTCAQAAGVLMQPDEWPFVVHVTCCRHKGPTQIERNKAAMHELTVGQKVICKHKNGRYYQCDVVQLSKETFYEVNFDDGSFSDNLFPEDIVSRNCAQLGPPPQGEVVQVRWTDGLVYGAKFVVAHVIQMYLVEFEDGSQLTAKRDDVYTLDEELPKRVKSRLSKASDMRFDGIFEEKEIIQDSKRQRVINSRYRGDYIEPVIYRAIME</sequence>
<dbReference type="InterPro" id="IPR002999">
    <property type="entry name" value="Tudor"/>
</dbReference>
<dbReference type="FunFam" id="3.10.330.70:FF:000001">
    <property type="entry name" value="Putative lysine-specific demethylase 4a"/>
    <property type="match status" value="1"/>
</dbReference>
<dbReference type="InterPro" id="IPR013083">
    <property type="entry name" value="Znf_RING/FYVE/PHD"/>
</dbReference>
<keyword evidence="14" id="KW-0804">Transcription</keyword>
<comment type="similarity">
    <text evidence="3">Belongs to the JHDM3 histone demethylase family.</text>
</comment>
<dbReference type="GeneTree" id="ENSGT00940000154930"/>
<dbReference type="InterPro" id="IPR003349">
    <property type="entry name" value="JmjN"/>
</dbReference>
<dbReference type="SMART" id="SM00333">
    <property type="entry name" value="TUDOR"/>
    <property type="match status" value="2"/>
</dbReference>
<dbReference type="SMART" id="SM00558">
    <property type="entry name" value="JmjC"/>
    <property type="match status" value="1"/>
</dbReference>
<keyword evidence="9" id="KW-0156">Chromatin regulator</keyword>
<evidence type="ECO:0000256" key="12">
    <source>
        <dbReference type="ARBA" id="ARBA00023004"/>
    </source>
</evidence>
<feature type="region of interest" description="Disordered" evidence="17">
    <location>
        <begin position="338"/>
        <end position="421"/>
    </location>
</feature>
<dbReference type="InterPro" id="IPR040477">
    <property type="entry name" value="KDM4-like_Tudor"/>
</dbReference>
<comment type="subcellular location">
    <subcellularLocation>
        <location evidence="2">Nucleus</location>
    </subcellularLocation>
</comment>
<evidence type="ECO:0000259" key="18">
    <source>
        <dbReference type="PROSITE" id="PS51183"/>
    </source>
</evidence>
<keyword evidence="11" id="KW-0560">Oxidoreductase</keyword>
<evidence type="ECO:0000256" key="14">
    <source>
        <dbReference type="ARBA" id="ARBA00023163"/>
    </source>
</evidence>
<keyword evidence="6" id="KW-0677">Repeat</keyword>
<reference evidence="21" key="1">
    <citation type="submission" date="2025-08" db="UniProtKB">
        <authorList>
            <consortium name="Ensembl"/>
        </authorList>
    </citation>
    <scope>IDENTIFICATION</scope>
</reference>
<feature type="compositionally biased region" description="Low complexity" evidence="17">
    <location>
        <begin position="387"/>
        <end position="399"/>
    </location>
</feature>
<dbReference type="SUPFAM" id="SSF51197">
    <property type="entry name" value="Clavaminate synthase-like"/>
    <property type="match status" value="1"/>
</dbReference>
<keyword evidence="10" id="KW-0223">Dioxygenase</keyword>
<dbReference type="Pfam" id="PF13832">
    <property type="entry name" value="zf-HC5HC2H_2"/>
    <property type="match status" value="1"/>
</dbReference>
<evidence type="ECO:0000256" key="6">
    <source>
        <dbReference type="ARBA" id="ARBA00022737"/>
    </source>
</evidence>
<dbReference type="PROSITE" id="PS51183">
    <property type="entry name" value="JMJN"/>
    <property type="match status" value="1"/>
</dbReference>
<dbReference type="CDD" id="cd20463">
    <property type="entry name" value="Tudor_JMJD2A_rpt1"/>
    <property type="match status" value="1"/>
</dbReference>
<dbReference type="GO" id="GO:0010468">
    <property type="term" value="P:regulation of gene expression"/>
    <property type="evidence" value="ECO:0007669"/>
    <property type="project" value="TreeGrafter"/>
</dbReference>
<dbReference type="SUPFAM" id="SSF63748">
    <property type="entry name" value="Tudor/PWWP/MBT"/>
    <property type="match status" value="2"/>
</dbReference>
<feature type="domain" description="JmjC" evidence="19">
    <location>
        <begin position="142"/>
        <end position="308"/>
    </location>
</feature>
<dbReference type="Pfam" id="PF18104">
    <property type="entry name" value="Tudor_2"/>
    <property type="match status" value="2"/>
</dbReference>
<protein>
    <recommendedName>
        <fullName evidence="4">[histone H3]-trimethyl-L-lysine(9) demethylase</fullName>
        <ecNumber evidence="4">1.14.11.66</ecNumber>
    </recommendedName>
</protein>
<evidence type="ECO:0000256" key="15">
    <source>
        <dbReference type="ARBA" id="ARBA00023242"/>
    </source>
</evidence>
<evidence type="ECO:0000256" key="9">
    <source>
        <dbReference type="ARBA" id="ARBA00022853"/>
    </source>
</evidence>
<reference evidence="21" key="2">
    <citation type="submission" date="2025-09" db="UniProtKB">
        <authorList>
            <consortium name="Ensembl"/>
        </authorList>
    </citation>
    <scope>IDENTIFICATION</scope>
</reference>
<evidence type="ECO:0000256" key="1">
    <source>
        <dbReference type="ARBA" id="ARBA00001954"/>
    </source>
</evidence>
<feature type="compositionally biased region" description="Polar residues" evidence="17">
    <location>
        <begin position="412"/>
        <end position="421"/>
    </location>
</feature>
<dbReference type="InterPro" id="IPR034732">
    <property type="entry name" value="EPHD"/>
</dbReference>
<dbReference type="Gene3D" id="3.10.330.70">
    <property type="match status" value="1"/>
</dbReference>
<feature type="domain" description="PHD-type" evidence="20">
    <location>
        <begin position="649"/>
        <end position="762"/>
    </location>
</feature>
<dbReference type="SMART" id="SM00545">
    <property type="entry name" value="JmjN"/>
    <property type="match status" value="1"/>
</dbReference>
<dbReference type="FunFam" id="2.60.120.650:FF:000048">
    <property type="entry name" value="Lysine-specific demethylase 4A"/>
    <property type="match status" value="1"/>
</dbReference>
<dbReference type="GO" id="GO:0005634">
    <property type="term" value="C:nucleus"/>
    <property type="evidence" value="ECO:0007669"/>
    <property type="project" value="UniProtKB-SubCell"/>
</dbReference>
<evidence type="ECO:0000259" key="20">
    <source>
        <dbReference type="PROSITE" id="PS51805"/>
    </source>
</evidence>
<keyword evidence="22" id="KW-1185">Reference proteome</keyword>
<dbReference type="PROSITE" id="PS51184">
    <property type="entry name" value="JMJC"/>
    <property type="match status" value="1"/>
</dbReference>
<evidence type="ECO:0000313" key="21">
    <source>
        <dbReference type="Ensembl" id="ENSMAMP00000053806.1"/>
    </source>
</evidence>
<evidence type="ECO:0000256" key="17">
    <source>
        <dbReference type="SAM" id="MobiDB-lite"/>
    </source>
</evidence>
<dbReference type="Pfam" id="PF02373">
    <property type="entry name" value="JmjC"/>
    <property type="match status" value="1"/>
</dbReference>
<dbReference type="Pfam" id="PF02375">
    <property type="entry name" value="JmjN"/>
    <property type="match status" value="1"/>
</dbReference>
<organism evidence="21 22">
    <name type="scientific">Mastacembelus armatus</name>
    <name type="common">zig-zag eel</name>
    <dbReference type="NCBI Taxonomy" id="205130"/>
    <lineage>
        <taxon>Eukaryota</taxon>
        <taxon>Metazoa</taxon>
        <taxon>Chordata</taxon>
        <taxon>Craniata</taxon>
        <taxon>Vertebrata</taxon>
        <taxon>Euteleostomi</taxon>
        <taxon>Actinopterygii</taxon>
        <taxon>Neopterygii</taxon>
        <taxon>Teleostei</taxon>
        <taxon>Neoteleostei</taxon>
        <taxon>Acanthomorphata</taxon>
        <taxon>Anabantaria</taxon>
        <taxon>Synbranchiformes</taxon>
        <taxon>Mastacembelidae</taxon>
        <taxon>Mastacembelus</taxon>
    </lineage>
</organism>
<dbReference type="FunFam" id="3.30.40.10:FF:000029">
    <property type="entry name" value="lysine-specific demethylase 4C isoform X1"/>
    <property type="match status" value="1"/>
</dbReference>
<evidence type="ECO:0000313" key="22">
    <source>
        <dbReference type="Proteomes" id="UP000261640"/>
    </source>
</evidence>
<dbReference type="Gene3D" id="3.30.40.10">
    <property type="entry name" value="Zinc/RING finger domain, C3HC4 (zinc finger)"/>
    <property type="match status" value="1"/>
</dbReference>
<evidence type="ECO:0000256" key="3">
    <source>
        <dbReference type="ARBA" id="ARBA00009711"/>
    </source>
</evidence>
<accession>A0A7N8XKK0</accession>
<dbReference type="InterPro" id="IPR003347">
    <property type="entry name" value="JmjC_dom"/>
</dbReference>
<comment type="cofactor">
    <cofactor evidence="1">
        <name>Fe(2+)</name>
        <dbReference type="ChEBI" id="CHEBI:29033"/>
    </cofactor>
</comment>
<evidence type="ECO:0000256" key="7">
    <source>
        <dbReference type="ARBA" id="ARBA00022771"/>
    </source>
</evidence>
<proteinExistence type="inferred from homology"/>
<comment type="catalytic activity">
    <reaction evidence="16">
        <text>N(6),N(6),N(6)-trimethyl-L-lysyl(9)-[histone H3] + 2 2-oxoglutarate + 2 O2 = N(6)-methyl-L-lysyl(9)-[histone H3] + 2 formaldehyde + 2 succinate + 2 CO2</text>
        <dbReference type="Rhea" id="RHEA:60200"/>
        <dbReference type="Rhea" id="RHEA-COMP:15538"/>
        <dbReference type="Rhea" id="RHEA-COMP:15542"/>
        <dbReference type="ChEBI" id="CHEBI:15379"/>
        <dbReference type="ChEBI" id="CHEBI:16526"/>
        <dbReference type="ChEBI" id="CHEBI:16810"/>
        <dbReference type="ChEBI" id="CHEBI:16842"/>
        <dbReference type="ChEBI" id="CHEBI:30031"/>
        <dbReference type="ChEBI" id="CHEBI:61929"/>
        <dbReference type="ChEBI" id="CHEBI:61961"/>
        <dbReference type="EC" id="1.14.11.66"/>
    </reaction>
</comment>
<keyword evidence="8" id="KW-0862">Zinc</keyword>
<dbReference type="PANTHER" id="PTHR10694">
    <property type="entry name" value="LYSINE-SPECIFIC DEMETHYLASE"/>
    <property type="match status" value="1"/>
</dbReference>
<evidence type="ECO:0000256" key="10">
    <source>
        <dbReference type="ARBA" id="ARBA00022964"/>
    </source>
</evidence>
<dbReference type="GO" id="GO:0140684">
    <property type="term" value="F:histone H3K9me2/H3K9me3 demethylase activity"/>
    <property type="evidence" value="ECO:0007669"/>
    <property type="project" value="UniProtKB-EC"/>
</dbReference>
<evidence type="ECO:0000256" key="2">
    <source>
        <dbReference type="ARBA" id="ARBA00004123"/>
    </source>
</evidence>
<evidence type="ECO:0000256" key="8">
    <source>
        <dbReference type="ARBA" id="ARBA00022833"/>
    </source>
</evidence>
<feature type="compositionally biased region" description="Basic and acidic residues" evidence="17">
    <location>
        <begin position="338"/>
        <end position="383"/>
    </location>
</feature>
<dbReference type="CDD" id="cd20466">
    <property type="entry name" value="Tudor_JMJD2A_rpt2"/>
    <property type="match status" value="1"/>
</dbReference>